<gene>
    <name evidence="6" type="ORF">YH63_011660</name>
</gene>
<dbReference type="Pfam" id="PF00211">
    <property type="entry name" value="Guanylate_cyc"/>
    <property type="match status" value="1"/>
</dbReference>
<evidence type="ECO:0000313" key="6">
    <source>
        <dbReference type="EMBL" id="TKT72021.1"/>
    </source>
</evidence>
<keyword evidence="4" id="KW-0812">Transmembrane</keyword>
<dbReference type="InterPro" id="IPR012675">
    <property type="entry name" value="Beta-grasp_dom_sf"/>
</dbReference>
<dbReference type="InterPro" id="IPR029787">
    <property type="entry name" value="Nucleotide_cyclase"/>
</dbReference>
<evidence type="ECO:0000256" key="4">
    <source>
        <dbReference type="SAM" id="Phobius"/>
    </source>
</evidence>
<evidence type="ECO:0000259" key="5">
    <source>
        <dbReference type="PROSITE" id="PS50125"/>
    </source>
</evidence>
<dbReference type="GO" id="GO:0051536">
    <property type="term" value="F:iron-sulfur cluster binding"/>
    <property type="evidence" value="ECO:0007669"/>
    <property type="project" value="InterPro"/>
</dbReference>
<evidence type="ECO:0000313" key="7">
    <source>
        <dbReference type="Proteomes" id="UP000034832"/>
    </source>
</evidence>
<comment type="subcellular location">
    <subcellularLocation>
        <location evidence="1">Cell membrane</location>
        <topology evidence="1">Multi-pass membrane protein</topology>
    </subcellularLocation>
</comment>
<dbReference type="CDD" id="cd07302">
    <property type="entry name" value="CHD"/>
    <property type="match status" value="1"/>
</dbReference>
<dbReference type="EMBL" id="LBIA02000001">
    <property type="protein sequence ID" value="TKT72021.1"/>
    <property type="molecule type" value="Genomic_DNA"/>
</dbReference>
<evidence type="ECO:0000256" key="2">
    <source>
        <dbReference type="ARBA" id="ARBA00022475"/>
    </source>
</evidence>
<comment type="caution">
    <text evidence="6">The sequence shown here is derived from an EMBL/GenBank/DDBJ whole genome shotgun (WGS) entry which is preliminary data.</text>
</comment>
<dbReference type="SUPFAM" id="SSF55073">
    <property type="entry name" value="Nucleotide cyclase"/>
    <property type="match status" value="1"/>
</dbReference>
<dbReference type="SMART" id="SM00044">
    <property type="entry name" value="CYCc"/>
    <property type="match status" value="1"/>
</dbReference>
<feature type="transmembrane region" description="Helical" evidence="4">
    <location>
        <begin position="180"/>
        <end position="200"/>
    </location>
</feature>
<dbReference type="RefSeq" id="WP_046827461.1">
    <property type="nucleotide sequence ID" value="NZ_LBIA02000001.1"/>
</dbReference>
<dbReference type="STRING" id="211460.YH63_07330"/>
<dbReference type="SUPFAM" id="SSF54292">
    <property type="entry name" value="2Fe-2S ferredoxin-like"/>
    <property type="match status" value="1"/>
</dbReference>
<dbReference type="InterPro" id="IPR001054">
    <property type="entry name" value="A/G_cyclase"/>
</dbReference>
<dbReference type="InterPro" id="IPR036010">
    <property type="entry name" value="2Fe-2S_ferredoxin-like_sf"/>
</dbReference>
<dbReference type="GO" id="GO:0004016">
    <property type="term" value="F:adenylate cyclase activity"/>
    <property type="evidence" value="ECO:0007669"/>
    <property type="project" value="UniProtKB-ARBA"/>
</dbReference>
<organism evidence="6 7">
    <name type="scientific">Afipia massiliensis</name>
    <dbReference type="NCBI Taxonomy" id="211460"/>
    <lineage>
        <taxon>Bacteria</taxon>
        <taxon>Pseudomonadati</taxon>
        <taxon>Pseudomonadota</taxon>
        <taxon>Alphaproteobacteria</taxon>
        <taxon>Hyphomicrobiales</taxon>
        <taxon>Nitrobacteraceae</taxon>
        <taxon>Afipia</taxon>
    </lineage>
</organism>
<keyword evidence="2" id="KW-1003">Cell membrane</keyword>
<dbReference type="GO" id="GO:0005886">
    <property type="term" value="C:plasma membrane"/>
    <property type="evidence" value="ECO:0007669"/>
    <property type="project" value="UniProtKB-SubCell"/>
</dbReference>
<protein>
    <submittedName>
        <fullName evidence="6">Adenylate/guanylate cyclase domain-containing protein</fullName>
    </submittedName>
</protein>
<proteinExistence type="predicted"/>
<dbReference type="CDD" id="cd00207">
    <property type="entry name" value="fer2"/>
    <property type="match status" value="1"/>
</dbReference>
<dbReference type="PROSITE" id="PS50125">
    <property type="entry name" value="GUANYLATE_CYCLASE_2"/>
    <property type="match status" value="1"/>
</dbReference>
<keyword evidence="3 4" id="KW-0472">Membrane</keyword>
<name>A0A4U6BQ57_9BRAD</name>
<dbReference type="InterPro" id="IPR034804">
    <property type="entry name" value="SQR/QFR_C/D"/>
</dbReference>
<sequence>MAETAASPLPRFLRGIGIRQVRLATGLILFAYLISHFTNHALGNISLAATDEALVYHMLFWQSWPVLIVFYGAVLTHLGLGVWALYARRQFRWTAIEMTQLVFGLSIPVFVIGHLVGVRIAAPMFGHEKEYPQVLFNYWVARPHLKWMMFAVLVVSWVHGCIGIYFWLRTKPYFRKISSLLLALAVILPTLSLLGLYQAGRTVERASAAPEWRADNLSRDKVGTSADQAALERISSAMLYGYFGLIGLTLAARGVRALVERRRGLVRLSYGNGKTVRVPIGLSVLEASTRFNIPHSSVCGGRARCSTCRIRVIGDCSALPEPSNRETFVLERVGAGHDPAIRLACQLRPRTDVSFFQIFPAHTTAASAATIKPALPGRERYVVSMFVDMRGSTKLAEQLLPFDTVFIINRFLTAVSQAVVECGGQPNQFVGDGQLALFGLSTNPQTACRQAIEAASRIAIHVDALNEFLGNDVPEPLRFGIGIHGGEVIIGDIGSEEHTVFTALGDSVNVAARLQDMTKALSCEVVVSGDVLKTAHVSVGDLPQAEVPIRGRVEPLIVYTVKKAGMLSDLVADFAVAAA</sequence>
<dbReference type="GO" id="GO:0035556">
    <property type="term" value="P:intracellular signal transduction"/>
    <property type="evidence" value="ECO:0007669"/>
    <property type="project" value="InterPro"/>
</dbReference>
<dbReference type="Gene3D" id="3.30.70.1230">
    <property type="entry name" value="Nucleotide cyclase"/>
    <property type="match status" value="1"/>
</dbReference>
<dbReference type="Gene3D" id="3.10.20.30">
    <property type="match status" value="1"/>
</dbReference>
<feature type="transmembrane region" description="Helical" evidence="4">
    <location>
        <begin position="147"/>
        <end position="168"/>
    </location>
</feature>
<dbReference type="OrthoDB" id="341967at2"/>
<evidence type="ECO:0000256" key="3">
    <source>
        <dbReference type="ARBA" id="ARBA00023136"/>
    </source>
</evidence>
<dbReference type="InterPro" id="IPR050697">
    <property type="entry name" value="Adenylyl/Guanylyl_Cyclase_3/4"/>
</dbReference>
<dbReference type="Pfam" id="PF00111">
    <property type="entry name" value="Fer2"/>
    <property type="match status" value="1"/>
</dbReference>
<keyword evidence="7" id="KW-1185">Reference proteome</keyword>
<reference evidence="6" key="1">
    <citation type="submission" date="2019-04" db="EMBL/GenBank/DDBJ databases">
        <title>Whole genome sequencing of cave bacteria.</title>
        <authorList>
            <person name="Gan H.M."/>
            <person name="Barton H."/>
            <person name="Savka M.A."/>
        </authorList>
    </citation>
    <scope>NUCLEOTIDE SEQUENCE [LARGE SCALE GENOMIC DNA]</scope>
    <source>
        <strain evidence="6">LC387</strain>
    </source>
</reference>
<dbReference type="PANTHER" id="PTHR43081:SF17">
    <property type="entry name" value="BLL5647 PROTEIN"/>
    <property type="match status" value="1"/>
</dbReference>
<dbReference type="AlphaFoldDB" id="A0A4U6BQ57"/>
<dbReference type="GO" id="GO:0006171">
    <property type="term" value="P:cAMP biosynthetic process"/>
    <property type="evidence" value="ECO:0007669"/>
    <property type="project" value="TreeGrafter"/>
</dbReference>
<dbReference type="PANTHER" id="PTHR43081">
    <property type="entry name" value="ADENYLATE CYCLASE, TERMINAL-DIFFERENTIATION SPECIFIC-RELATED"/>
    <property type="match status" value="1"/>
</dbReference>
<dbReference type="InterPro" id="IPR001041">
    <property type="entry name" value="2Fe-2S_ferredoxin-type"/>
</dbReference>
<feature type="domain" description="Guanylate cyclase" evidence="5">
    <location>
        <begin position="383"/>
        <end position="515"/>
    </location>
</feature>
<keyword evidence="4" id="KW-1133">Transmembrane helix</keyword>
<feature type="transmembrane region" description="Helical" evidence="4">
    <location>
        <begin position="98"/>
        <end position="122"/>
    </location>
</feature>
<accession>A0A4U6BQ57</accession>
<dbReference type="SUPFAM" id="SSF81343">
    <property type="entry name" value="Fumarate reductase respiratory complex transmembrane subunits"/>
    <property type="match status" value="1"/>
</dbReference>
<feature type="transmembrane region" description="Helical" evidence="4">
    <location>
        <begin position="21"/>
        <end position="42"/>
    </location>
</feature>
<evidence type="ECO:0000256" key="1">
    <source>
        <dbReference type="ARBA" id="ARBA00004651"/>
    </source>
</evidence>
<dbReference type="Proteomes" id="UP000034832">
    <property type="component" value="Unassembled WGS sequence"/>
</dbReference>
<feature type="transmembrane region" description="Helical" evidence="4">
    <location>
        <begin position="62"/>
        <end position="86"/>
    </location>
</feature>